<dbReference type="GO" id="GO:0005737">
    <property type="term" value="C:cytoplasm"/>
    <property type="evidence" value="ECO:0007669"/>
    <property type="project" value="UniProtKB-SubCell"/>
</dbReference>
<comment type="domain">
    <text evidence="8">The N-terminal region contains the highly conserved SGGXDS motif, predicted to be a P-loop motif involved in ATP binding.</text>
</comment>
<feature type="binding site" evidence="8">
    <location>
        <begin position="28"/>
        <end position="33"/>
    </location>
    <ligand>
        <name>ATP</name>
        <dbReference type="ChEBI" id="CHEBI:30616"/>
    </ligand>
</feature>
<accession>A0A0H5BX07</accession>
<dbReference type="InterPro" id="IPR012795">
    <property type="entry name" value="tRNA_Ile_lys_synt_N"/>
</dbReference>
<dbReference type="KEGG" id="wca:WEOB_364"/>
<dbReference type="RefSeq" id="WP_281263837.1">
    <property type="nucleotide sequence ID" value="NZ_LN774881.1"/>
</dbReference>
<dbReference type="InterPro" id="IPR014729">
    <property type="entry name" value="Rossmann-like_a/b/a_fold"/>
</dbReference>
<dbReference type="SUPFAM" id="SSF52402">
    <property type="entry name" value="Adenine nucleotide alpha hydrolases-like"/>
    <property type="match status" value="1"/>
</dbReference>
<dbReference type="STRING" id="1594731.WEOB_364"/>
<protein>
    <recommendedName>
        <fullName evidence="8">tRNA(Ile)-lysidine synthase</fullName>
        <ecNumber evidence="8">6.3.4.19</ecNumber>
    </recommendedName>
    <alternativeName>
        <fullName evidence="8">tRNA(Ile)-2-lysyl-cytidine synthase</fullName>
    </alternativeName>
    <alternativeName>
        <fullName evidence="8">tRNA(Ile)-lysidine synthetase</fullName>
    </alternativeName>
</protein>
<dbReference type="PANTHER" id="PTHR43033:SF1">
    <property type="entry name" value="TRNA(ILE)-LYSIDINE SYNTHASE-RELATED"/>
    <property type="match status" value="1"/>
</dbReference>
<comment type="similarity">
    <text evidence="8">Belongs to the tRNA(Ile)-lysidine synthase family.</text>
</comment>
<dbReference type="GO" id="GO:0006400">
    <property type="term" value="P:tRNA modification"/>
    <property type="evidence" value="ECO:0007669"/>
    <property type="project" value="UniProtKB-UniRule"/>
</dbReference>
<keyword evidence="4 8" id="KW-0819">tRNA processing</keyword>
<dbReference type="EC" id="6.3.4.19" evidence="8"/>
<evidence type="ECO:0000256" key="2">
    <source>
        <dbReference type="ARBA" id="ARBA00022490"/>
    </source>
</evidence>
<dbReference type="Proteomes" id="UP000242753">
    <property type="component" value="Chromosome I"/>
</dbReference>
<evidence type="ECO:0000313" key="10">
    <source>
        <dbReference type="EMBL" id="CEN32295.1"/>
    </source>
</evidence>
<dbReference type="Pfam" id="PF11734">
    <property type="entry name" value="TilS_C"/>
    <property type="match status" value="1"/>
</dbReference>
<dbReference type="InterPro" id="IPR015262">
    <property type="entry name" value="tRNA_Ile_lys_synt_subst-bd"/>
</dbReference>
<dbReference type="Gene3D" id="3.40.50.620">
    <property type="entry name" value="HUPs"/>
    <property type="match status" value="1"/>
</dbReference>
<dbReference type="SUPFAM" id="SSF82829">
    <property type="entry name" value="MesJ substrate recognition domain-like"/>
    <property type="match status" value="1"/>
</dbReference>
<keyword evidence="2 8" id="KW-0963">Cytoplasm</keyword>
<dbReference type="Pfam" id="PF01171">
    <property type="entry name" value="ATP_bind_3"/>
    <property type="match status" value="1"/>
</dbReference>
<dbReference type="CDD" id="cd01992">
    <property type="entry name" value="TilS_N"/>
    <property type="match status" value="1"/>
</dbReference>
<keyword evidence="3 8" id="KW-0436">Ligase</keyword>
<dbReference type="Gene3D" id="1.20.59.20">
    <property type="match status" value="1"/>
</dbReference>
<evidence type="ECO:0000259" key="9">
    <source>
        <dbReference type="SMART" id="SM00977"/>
    </source>
</evidence>
<evidence type="ECO:0000256" key="4">
    <source>
        <dbReference type="ARBA" id="ARBA00022694"/>
    </source>
</evidence>
<reference evidence="11" key="1">
    <citation type="submission" date="2015-01" db="EMBL/GenBank/DDBJ databases">
        <authorList>
            <person name="Manzano-Marin A."/>
            <person name="Manzano-Marin A."/>
        </authorList>
    </citation>
    <scope>NUCLEOTIDE SEQUENCE [LARGE SCALE GENOMIC DNA]</scope>
    <source>
        <strain evidence="11">obscurior</strain>
    </source>
</reference>
<evidence type="ECO:0000313" key="11">
    <source>
        <dbReference type="Proteomes" id="UP000242753"/>
    </source>
</evidence>
<dbReference type="NCBIfam" id="TIGR02432">
    <property type="entry name" value="lysidine_TilS_N"/>
    <property type="match status" value="1"/>
</dbReference>
<dbReference type="PANTHER" id="PTHR43033">
    <property type="entry name" value="TRNA(ILE)-LYSIDINE SYNTHASE-RELATED"/>
    <property type="match status" value="1"/>
</dbReference>
<dbReference type="PATRIC" id="fig|1594731.3.peg.343"/>
<evidence type="ECO:0000256" key="6">
    <source>
        <dbReference type="ARBA" id="ARBA00022840"/>
    </source>
</evidence>
<dbReference type="InterPro" id="IPR011063">
    <property type="entry name" value="TilS/TtcA_N"/>
</dbReference>
<gene>
    <name evidence="8 10" type="primary">tilS</name>
    <name evidence="10" type="ORF">WEOB_364</name>
</gene>
<comment type="subcellular location">
    <subcellularLocation>
        <location evidence="1 8">Cytoplasm</location>
    </subcellularLocation>
</comment>
<sequence length="511" mass="60563">MKKRKENSLNQQTEININNHKKILLAFSGGLDSTVLLNILIKLQNKYKIYQKKKFFSLRAIHIHHGLHKKADNWALHCKNECIQKNIPINIIKIPKIISFTRKNIEAKMRNERYKILTKFLLPNEILVTAHHQDDQAETILLALKRGSGPNGIKSMSPDILFIKKNKLIRPLLNCSREKLEKYAKQHKLNWIQDESNLDINFDRNFLRINILPILKKRWPWFSNSAARTAQLCSNQEILLNELLQNILKKLIQKDGSIRFTKLITLNTIQRTALLRKWITNKKITPSKKQLECLWNNVVTSKRDSAPKFKLSNKFICRFQDRLYLISEKKINKNINNIILTWNKQDKKIKLPKNLGIIFRCSIKKNYENIIKNLFSQNKHCITIQKENSEIEFILSNLLIKKHFEYMIPKNKIIKKNTKIQIVRSPKKNETTFIRFEKIHNPIHIFNQKKSKTLKKIWKELSIPPWERTKIPFLFYNEKLIAAMGIFVTKEGNKNCKKAQLYFYCKNFEHP</sequence>
<dbReference type="GO" id="GO:0032267">
    <property type="term" value="F:tRNA(Ile)-lysidine synthase activity"/>
    <property type="evidence" value="ECO:0007669"/>
    <property type="project" value="UniProtKB-EC"/>
</dbReference>
<dbReference type="EMBL" id="LN774881">
    <property type="protein sequence ID" value="CEN32295.1"/>
    <property type="molecule type" value="Genomic_DNA"/>
</dbReference>
<dbReference type="InterPro" id="IPR012796">
    <property type="entry name" value="Lysidine-tRNA-synth_C"/>
</dbReference>
<name>A0A0H5BX07_9ENTR</name>
<keyword evidence="5 8" id="KW-0547">Nucleotide-binding</keyword>
<dbReference type="AlphaFoldDB" id="A0A0H5BX07"/>
<evidence type="ECO:0000256" key="3">
    <source>
        <dbReference type="ARBA" id="ARBA00022598"/>
    </source>
</evidence>
<comment type="function">
    <text evidence="8">Ligates lysine onto the cytidine present at position 34 of the AUA codon-specific tRNA(Ile) that contains the anticodon CAU, in an ATP-dependent manner. Cytidine is converted to lysidine, thus changing the amino acid specificity of the tRNA from methionine to isoleucine.</text>
</comment>
<evidence type="ECO:0000256" key="1">
    <source>
        <dbReference type="ARBA" id="ARBA00004496"/>
    </source>
</evidence>
<comment type="catalytic activity">
    <reaction evidence="7 8">
        <text>cytidine(34) in tRNA(Ile2) + L-lysine + ATP = lysidine(34) in tRNA(Ile2) + AMP + diphosphate + H(+)</text>
        <dbReference type="Rhea" id="RHEA:43744"/>
        <dbReference type="Rhea" id="RHEA-COMP:10625"/>
        <dbReference type="Rhea" id="RHEA-COMP:10670"/>
        <dbReference type="ChEBI" id="CHEBI:15378"/>
        <dbReference type="ChEBI" id="CHEBI:30616"/>
        <dbReference type="ChEBI" id="CHEBI:32551"/>
        <dbReference type="ChEBI" id="CHEBI:33019"/>
        <dbReference type="ChEBI" id="CHEBI:82748"/>
        <dbReference type="ChEBI" id="CHEBI:83665"/>
        <dbReference type="ChEBI" id="CHEBI:456215"/>
        <dbReference type="EC" id="6.3.4.19"/>
    </reaction>
</comment>
<dbReference type="SUPFAM" id="SSF56037">
    <property type="entry name" value="PheT/TilS domain"/>
    <property type="match status" value="1"/>
</dbReference>
<dbReference type="HAMAP" id="MF_01161">
    <property type="entry name" value="tRNA_Ile_lys_synt"/>
    <property type="match status" value="1"/>
</dbReference>
<evidence type="ECO:0000256" key="7">
    <source>
        <dbReference type="ARBA" id="ARBA00048539"/>
    </source>
</evidence>
<keyword evidence="6 8" id="KW-0067">ATP-binding</keyword>
<dbReference type="GO" id="GO:0005524">
    <property type="term" value="F:ATP binding"/>
    <property type="evidence" value="ECO:0007669"/>
    <property type="project" value="UniProtKB-UniRule"/>
</dbReference>
<dbReference type="NCBIfam" id="TIGR02433">
    <property type="entry name" value="lysidine_TilS_C"/>
    <property type="match status" value="1"/>
</dbReference>
<feature type="domain" description="Lysidine-tRNA(Ile) synthetase C-terminal" evidence="9">
    <location>
        <begin position="432"/>
        <end position="503"/>
    </location>
</feature>
<evidence type="ECO:0000256" key="8">
    <source>
        <dbReference type="HAMAP-Rule" id="MF_01161"/>
    </source>
</evidence>
<dbReference type="SMART" id="SM00977">
    <property type="entry name" value="TilS_C"/>
    <property type="match status" value="1"/>
</dbReference>
<dbReference type="Pfam" id="PF09179">
    <property type="entry name" value="TilS"/>
    <property type="match status" value="1"/>
</dbReference>
<keyword evidence="11" id="KW-1185">Reference proteome</keyword>
<dbReference type="InterPro" id="IPR012094">
    <property type="entry name" value="tRNA_Ile_lys_synt"/>
</dbReference>
<proteinExistence type="inferred from homology"/>
<organism evidence="10 11">
    <name type="scientific">Candidatus Westeberhardia cardiocondylae</name>
    <dbReference type="NCBI Taxonomy" id="1594731"/>
    <lineage>
        <taxon>Bacteria</taxon>
        <taxon>Pseudomonadati</taxon>
        <taxon>Pseudomonadota</taxon>
        <taxon>Gammaproteobacteria</taxon>
        <taxon>Enterobacterales</taxon>
        <taxon>Enterobacteriaceae</taxon>
        <taxon>ant endosymbionts</taxon>
        <taxon>Candidatus Westeberhardia</taxon>
    </lineage>
</organism>
<evidence type="ECO:0000256" key="5">
    <source>
        <dbReference type="ARBA" id="ARBA00022741"/>
    </source>
</evidence>